<keyword evidence="1" id="KW-1133">Transmembrane helix</keyword>
<keyword evidence="3" id="KW-1185">Reference proteome</keyword>
<accession>A0AAD8F8Z7</accession>
<evidence type="ECO:0000256" key="1">
    <source>
        <dbReference type="SAM" id="Phobius"/>
    </source>
</evidence>
<reference evidence="2" key="2">
    <citation type="submission" date="2023-04" db="EMBL/GenBank/DDBJ databases">
        <authorList>
            <person name="Bu L."/>
            <person name="Lu L."/>
            <person name="Laidemitt M.R."/>
            <person name="Zhang S.M."/>
            <person name="Mutuku M."/>
            <person name="Mkoji G."/>
            <person name="Steinauer M."/>
            <person name="Loker E.S."/>
        </authorList>
    </citation>
    <scope>NUCLEOTIDE SEQUENCE</scope>
    <source>
        <strain evidence="2">KasaAsao</strain>
        <tissue evidence="2">Whole Snail</tissue>
    </source>
</reference>
<dbReference type="Proteomes" id="UP001233172">
    <property type="component" value="Unassembled WGS sequence"/>
</dbReference>
<feature type="transmembrane region" description="Helical" evidence="1">
    <location>
        <begin position="20"/>
        <end position="40"/>
    </location>
</feature>
<comment type="caution">
    <text evidence="2">The sequence shown here is derived from an EMBL/GenBank/DDBJ whole genome shotgun (WGS) entry which is preliminary data.</text>
</comment>
<name>A0AAD8F8Z7_BIOPF</name>
<gene>
    <name evidence="2" type="ORF">Bpfe_016030</name>
</gene>
<evidence type="ECO:0000313" key="3">
    <source>
        <dbReference type="Proteomes" id="UP001233172"/>
    </source>
</evidence>
<reference evidence="2" key="1">
    <citation type="journal article" date="2023" name="PLoS Negl. Trop. Dis.">
        <title>A genome sequence for Biomphalaria pfeifferi, the major vector snail for the human-infecting parasite Schistosoma mansoni.</title>
        <authorList>
            <person name="Bu L."/>
            <person name="Lu L."/>
            <person name="Laidemitt M.R."/>
            <person name="Zhang S.M."/>
            <person name="Mutuku M."/>
            <person name="Mkoji G."/>
            <person name="Steinauer M."/>
            <person name="Loker E.S."/>
        </authorList>
    </citation>
    <scope>NUCLEOTIDE SEQUENCE</scope>
    <source>
        <strain evidence="2">KasaAsao</strain>
    </source>
</reference>
<dbReference type="EMBL" id="JASAOG010000077">
    <property type="protein sequence ID" value="KAK0054454.1"/>
    <property type="molecule type" value="Genomic_DNA"/>
</dbReference>
<evidence type="ECO:0000313" key="2">
    <source>
        <dbReference type="EMBL" id="KAK0054454.1"/>
    </source>
</evidence>
<dbReference type="AlphaFoldDB" id="A0AAD8F8Z7"/>
<keyword evidence="1" id="KW-0472">Membrane</keyword>
<organism evidence="2 3">
    <name type="scientific">Biomphalaria pfeifferi</name>
    <name type="common">Bloodfluke planorb</name>
    <name type="synonym">Freshwater snail</name>
    <dbReference type="NCBI Taxonomy" id="112525"/>
    <lineage>
        <taxon>Eukaryota</taxon>
        <taxon>Metazoa</taxon>
        <taxon>Spiralia</taxon>
        <taxon>Lophotrochozoa</taxon>
        <taxon>Mollusca</taxon>
        <taxon>Gastropoda</taxon>
        <taxon>Heterobranchia</taxon>
        <taxon>Euthyneura</taxon>
        <taxon>Panpulmonata</taxon>
        <taxon>Hygrophila</taxon>
        <taxon>Lymnaeoidea</taxon>
        <taxon>Planorbidae</taxon>
        <taxon>Biomphalaria</taxon>
    </lineage>
</organism>
<keyword evidence="1" id="KW-0812">Transmembrane</keyword>
<protein>
    <submittedName>
        <fullName evidence="2">Uncharacterized protein</fullName>
    </submittedName>
</protein>
<sequence length="93" mass="10649">MGFCHSNVNLFYDTGRRFLLFPMVLALVLACKPLRSYYLYLAMPMIHYVNLGIAVRGSRMVNTCVDTLVTIKRIQVASLEDLSHSNVFRVFCL</sequence>
<proteinExistence type="predicted"/>